<proteinExistence type="predicted"/>
<sequence>MNFQRFNQLLRMGVSPQLADIESSLWKGSEKQKTSSTNTSTPYQQKDYDTLLGASNDWLQNGGFDKNYGGSAEFDPTANLTAQQQAGLNGSYQTGQATQGLYDSQGLNTLGNYFGSYDPEKTGLNGAIQASNNQLDWNYNTQVAPQVRQGATDAGQFGSTRHGVAEGIAQSQLSQQKTNAASTMAFQDQQQYNQNQLGVLNNLSQITKGLNSGNGLQYDAGTLQQGQDQQEINGQLQQWAYNNNVSLNDLLAYKSLISGDMGGVTSSKGESTGGGGGAGALGTIATVGGAIVGGMYGGPAGAAAGASVGGAVGNGLS</sequence>
<feature type="region of interest" description="Disordered" evidence="1">
    <location>
        <begin position="26"/>
        <end position="45"/>
    </location>
</feature>
<evidence type="ECO:0000313" key="2">
    <source>
        <dbReference type="EMBL" id="XAI69818.1"/>
    </source>
</evidence>
<gene>
    <name evidence="2" type="ORF">Lyrsu03_00020</name>
</gene>
<feature type="compositionally biased region" description="Polar residues" evidence="1">
    <location>
        <begin position="34"/>
        <end position="44"/>
    </location>
</feature>
<accession>A0AAU6VZY8</accession>
<protein>
    <submittedName>
        <fullName evidence="2">Particle protein</fullName>
    </submittedName>
</protein>
<name>A0AAU6VZY8_9VIRU</name>
<reference evidence="2" key="1">
    <citation type="journal article" date="2024" name="J. Gen. Virol.">
        <title>Novel phages of Pseudomonas syringae unveil numerous potential auxiliary metabolic genes.</title>
        <authorList>
            <person name="Feltin C."/>
            <person name="Garneau J.R."/>
            <person name="Morris C.E."/>
            <person name="Berard A."/>
            <person name="Torres-Barcelo C."/>
        </authorList>
    </citation>
    <scope>NUCLEOTIDE SEQUENCE</scope>
</reference>
<organism evidence="2">
    <name type="scientific">Pseudomonas phage Lyrsu03</name>
    <dbReference type="NCBI Taxonomy" id="3138537"/>
    <lineage>
        <taxon>Viruses</taxon>
    </lineage>
</organism>
<evidence type="ECO:0000256" key="1">
    <source>
        <dbReference type="SAM" id="MobiDB-lite"/>
    </source>
</evidence>
<dbReference type="EMBL" id="PP179314">
    <property type="protein sequence ID" value="XAI69818.1"/>
    <property type="molecule type" value="Genomic_DNA"/>
</dbReference>